<feature type="region of interest" description="Disordered" evidence="2">
    <location>
        <begin position="365"/>
        <end position="407"/>
    </location>
</feature>
<dbReference type="SUPFAM" id="SSF51735">
    <property type="entry name" value="NAD(P)-binding Rossmann-fold domains"/>
    <property type="match status" value="1"/>
</dbReference>
<feature type="domain" description="Gfo/Idh/MocA-like oxidoreductase C-terminal" evidence="4">
    <location>
        <begin position="143"/>
        <end position="454"/>
    </location>
</feature>
<comment type="similarity">
    <text evidence="1">Belongs to the Gfo/Idh/MocA family.</text>
</comment>
<dbReference type="GO" id="GO:0000166">
    <property type="term" value="F:nucleotide binding"/>
    <property type="evidence" value="ECO:0007669"/>
    <property type="project" value="InterPro"/>
</dbReference>
<proteinExistence type="inferred from homology"/>
<feature type="domain" description="Gfo/Idh/MocA-like oxidoreductase N-terminal" evidence="3">
    <location>
        <begin position="10"/>
        <end position="131"/>
    </location>
</feature>
<dbReference type="InterPro" id="IPR051450">
    <property type="entry name" value="Gfo/Idh/MocA_Oxidoreductases"/>
</dbReference>
<sequence>MSVMTPVTLSVVGAGHRGAEAYGDYCLRYPDRARVVAVAEPDPVRRAEFAEDHQIPAERQFATWSDLLAHDRLSDGLVVATPDLIRDGPVVTGARKGYALLVEKPFAPTEEQLDAMSAAITETGAFVGVAHVLRYTNFYRTVKRLIDEGTIGRLIHIDQTEDIGYWHFAHSYVRGNWRRAEESSPMLLAKSCHDLDLLTWLIDEPAESVSSSGTLTHFTPQHAPEGAPERCTDGCPAADTCPFYAPRLYLDRLSGHHTWPVTAVTRDTSDAGRLAALQDGPYGRCVYRSDNNQVDHQVVTISFGTGVLATLRIGAFTASNTRTIRILGSHGEISGRLDTGELEVRRFLPARGDTVHEWSRWDREVQGRSGLPDDETWTISAGPTSDPDLADRPGRRESDGHAGGDDGLMHEFVEQVQQWRSGQTAALPTELRDAERSHRIAFAAERSRHAGQTVELTA</sequence>
<gene>
    <name evidence="5" type="ORF">IM660_17285</name>
</gene>
<dbReference type="InterPro" id="IPR000683">
    <property type="entry name" value="Gfo/Idh/MocA-like_OxRdtase_N"/>
</dbReference>
<dbReference type="AlphaFoldDB" id="A0A7M1SRY9"/>
<evidence type="ECO:0000256" key="1">
    <source>
        <dbReference type="ARBA" id="ARBA00010928"/>
    </source>
</evidence>
<evidence type="ECO:0000259" key="4">
    <source>
        <dbReference type="Pfam" id="PF02894"/>
    </source>
</evidence>
<reference evidence="5 6" key="1">
    <citation type="submission" date="2020-10" db="EMBL/GenBank/DDBJ databases">
        <title>Haloactinobacterium sp. RN3S43, a bacterium isolated from saline soil.</title>
        <authorList>
            <person name="Sun J.-Q."/>
        </authorList>
    </citation>
    <scope>NUCLEOTIDE SEQUENCE [LARGE SCALE GENOMIC DNA]</scope>
    <source>
        <strain evidence="5 6">RN3S43</strain>
    </source>
</reference>
<dbReference type="Gene3D" id="3.40.50.720">
    <property type="entry name" value="NAD(P)-binding Rossmann-like Domain"/>
    <property type="match status" value="1"/>
</dbReference>
<dbReference type="PANTHER" id="PTHR43377:SF2">
    <property type="entry name" value="BINDING ROSSMANN FOLD OXIDOREDUCTASE, PUTATIVE (AFU_ORTHOLOGUE AFUA_4G00560)-RELATED"/>
    <property type="match status" value="1"/>
</dbReference>
<accession>A0A7M1SRY9</accession>
<dbReference type="Gene3D" id="3.30.360.10">
    <property type="entry name" value="Dihydrodipicolinate Reductase, domain 2"/>
    <property type="match status" value="1"/>
</dbReference>
<dbReference type="InterPro" id="IPR004104">
    <property type="entry name" value="Gfo/Idh/MocA-like_OxRdtase_C"/>
</dbReference>
<keyword evidence="6" id="KW-1185">Reference proteome</keyword>
<dbReference type="KEGG" id="halt:IM660_17285"/>
<evidence type="ECO:0000256" key="2">
    <source>
        <dbReference type="SAM" id="MobiDB-lite"/>
    </source>
</evidence>
<dbReference type="Proteomes" id="UP000593758">
    <property type="component" value="Chromosome"/>
</dbReference>
<evidence type="ECO:0000259" key="3">
    <source>
        <dbReference type="Pfam" id="PF01408"/>
    </source>
</evidence>
<evidence type="ECO:0000313" key="5">
    <source>
        <dbReference type="EMBL" id="QOR70328.1"/>
    </source>
</evidence>
<dbReference type="InterPro" id="IPR036291">
    <property type="entry name" value="NAD(P)-bd_dom_sf"/>
</dbReference>
<feature type="compositionally biased region" description="Basic and acidic residues" evidence="2">
    <location>
        <begin position="389"/>
        <end position="407"/>
    </location>
</feature>
<dbReference type="Pfam" id="PF02894">
    <property type="entry name" value="GFO_IDH_MocA_C"/>
    <property type="match status" value="1"/>
</dbReference>
<dbReference type="EMBL" id="CP063169">
    <property type="protein sequence ID" value="QOR70328.1"/>
    <property type="molecule type" value="Genomic_DNA"/>
</dbReference>
<dbReference type="SUPFAM" id="SSF55347">
    <property type="entry name" value="Glyceraldehyde-3-phosphate dehydrogenase-like, C-terminal domain"/>
    <property type="match status" value="1"/>
</dbReference>
<dbReference type="PANTHER" id="PTHR43377">
    <property type="entry name" value="BILIVERDIN REDUCTASE A"/>
    <property type="match status" value="1"/>
</dbReference>
<dbReference type="Pfam" id="PF01408">
    <property type="entry name" value="GFO_IDH_MocA"/>
    <property type="match status" value="1"/>
</dbReference>
<evidence type="ECO:0000313" key="6">
    <source>
        <dbReference type="Proteomes" id="UP000593758"/>
    </source>
</evidence>
<name>A0A7M1SRY9_9MICO</name>
<protein>
    <submittedName>
        <fullName evidence="5">Gfo/Idh/MocA family oxidoreductase</fullName>
    </submittedName>
</protein>
<organism evidence="5 6">
    <name type="scientific">Ruania alkalisoli</name>
    <dbReference type="NCBI Taxonomy" id="2779775"/>
    <lineage>
        <taxon>Bacteria</taxon>
        <taxon>Bacillati</taxon>
        <taxon>Actinomycetota</taxon>
        <taxon>Actinomycetes</taxon>
        <taxon>Micrococcales</taxon>
        <taxon>Ruaniaceae</taxon>
        <taxon>Ruania</taxon>
    </lineage>
</organism>